<dbReference type="SUPFAM" id="SSF56037">
    <property type="entry name" value="PheT/TilS domain"/>
    <property type="match status" value="1"/>
</dbReference>
<accession>A0AAE3M2R5</accession>
<evidence type="ECO:0000259" key="1">
    <source>
        <dbReference type="SMART" id="SM00873"/>
    </source>
</evidence>
<sequence length="219" mass="24110">MIPIKISSEIQSKLPTLTLGCIEAKVKVAPGSEALNTWIEKQLDQIKVALTPETIRQMHTVKATKDAYRVLGKDPNRYRPAAESLMRRIANGKGLYQISNVVDVLNYISIKTGYSICGYDSSLINGEVVLGIGEEGEPYEGIGRGTVNIELLPVFRDESGAFGTPTSDSVRTMISEKTQNILFIFIGFAGKDELDSVLLETQKLLIEYAGAEEVETYFI</sequence>
<dbReference type="SMART" id="SM00873">
    <property type="entry name" value="B3_4"/>
    <property type="match status" value="1"/>
</dbReference>
<gene>
    <name evidence="2" type="ORF">OM075_04560</name>
</gene>
<evidence type="ECO:0000313" key="2">
    <source>
        <dbReference type="EMBL" id="MCW3785724.1"/>
    </source>
</evidence>
<dbReference type="GO" id="GO:0004826">
    <property type="term" value="F:phenylalanine-tRNA ligase activity"/>
    <property type="evidence" value="ECO:0007669"/>
    <property type="project" value="InterPro"/>
</dbReference>
<keyword evidence="3" id="KW-1185">Reference proteome</keyword>
<dbReference type="AlphaFoldDB" id="A0AAE3M2R5"/>
<comment type="caution">
    <text evidence="2">The sequence shown here is derived from an EMBL/GenBank/DDBJ whole genome shotgun (WGS) entry which is preliminary data.</text>
</comment>
<feature type="domain" description="B3/B4 tRNA-binding" evidence="1">
    <location>
        <begin position="63"/>
        <end position="210"/>
    </location>
</feature>
<name>A0AAE3M2R5_9BACT</name>
<dbReference type="Gene3D" id="3.50.40.10">
    <property type="entry name" value="Phenylalanyl-trna Synthetase, Chain B, domain 3"/>
    <property type="match status" value="1"/>
</dbReference>
<reference evidence="2" key="1">
    <citation type="submission" date="2022-10" db="EMBL/GenBank/DDBJ databases">
        <authorList>
            <person name="Yu W.X."/>
        </authorList>
    </citation>
    <scope>NUCLEOTIDE SEQUENCE</scope>
    <source>
        <strain evidence="2">AAT</strain>
    </source>
</reference>
<evidence type="ECO:0000313" key="3">
    <source>
        <dbReference type="Proteomes" id="UP001209229"/>
    </source>
</evidence>
<dbReference type="InterPro" id="IPR005146">
    <property type="entry name" value="B3/B4_tRNA-bd"/>
</dbReference>
<dbReference type="PANTHER" id="PTHR39209">
    <property type="match status" value="1"/>
</dbReference>
<proteinExistence type="predicted"/>
<dbReference type="InterPro" id="IPR020825">
    <property type="entry name" value="Phe-tRNA_synthase-like_B3/B4"/>
</dbReference>
<organism evidence="2 3">
    <name type="scientific">Plebeiibacterium sediminum</name>
    <dbReference type="NCBI Taxonomy" id="2992112"/>
    <lineage>
        <taxon>Bacteria</taxon>
        <taxon>Pseudomonadati</taxon>
        <taxon>Bacteroidota</taxon>
        <taxon>Bacteroidia</taxon>
        <taxon>Marinilabiliales</taxon>
        <taxon>Marinilabiliaceae</taxon>
        <taxon>Plebeiibacterium</taxon>
    </lineage>
</organism>
<dbReference type="EMBL" id="JAPDPJ010000005">
    <property type="protein sequence ID" value="MCW3785724.1"/>
    <property type="molecule type" value="Genomic_DNA"/>
</dbReference>
<keyword evidence="2" id="KW-0436">Ligase</keyword>
<dbReference type="Proteomes" id="UP001209229">
    <property type="component" value="Unassembled WGS sequence"/>
</dbReference>
<dbReference type="Pfam" id="PF03483">
    <property type="entry name" value="B3_4"/>
    <property type="match status" value="1"/>
</dbReference>
<protein>
    <submittedName>
        <fullName evidence="2">Phenylalanine--tRNA ligase beta subunit-related protein</fullName>
    </submittedName>
</protein>
<dbReference type="GO" id="GO:0003723">
    <property type="term" value="F:RNA binding"/>
    <property type="evidence" value="ECO:0007669"/>
    <property type="project" value="InterPro"/>
</dbReference>
<dbReference type="PANTHER" id="PTHR39209:SF2">
    <property type="entry name" value="CYTOPLASMIC PROTEIN"/>
    <property type="match status" value="1"/>
</dbReference>